<reference evidence="2 3" key="1">
    <citation type="submission" date="2018-09" db="EMBL/GenBank/DDBJ databases">
        <title>Complete genome sequence of Euzebya sp. DY32-46 isolated from seawater of Pacific Ocean.</title>
        <authorList>
            <person name="Xu L."/>
            <person name="Wu Y.-H."/>
            <person name="Xu X.-W."/>
        </authorList>
    </citation>
    <scope>NUCLEOTIDE SEQUENCE [LARGE SCALE GENOMIC DNA]</scope>
    <source>
        <strain evidence="2 3">DY32-46</strain>
    </source>
</reference>
<keyword evidence="1" id="KW-1133">Transmembrane helix</keyword>
<evidence type="ECO:0000256" key="1">
    <source>
        <dbReference type="SAM" id="Phobius"/>
    </source>
</evidence>
<dbReference type="Proteomes" id="UP000264006">
    <property type="component" value="Chromosome"/>
</dbReference>
<evidence type="ECO:0008006" key="4">
    <source>
        <dbReference type="Google" id="ProtNLM"/>
    </source>
</evidence>
<organism evidence="2 3">
    <name type="scientific">Euzebya pacifica</name>
    <dbReference type="NCBI Taxonomy" id="1608957"/>
    <lineage>
        <taxon>Bacteria</taxon>
        <taxon>Bacillati</taxon>
        <taxon>Actinomycetota</taxon>
        <taxon>Nitriliruptoria</taxon>
        <taxon>Euzebyales</taxon>
    </lineage>
</organism>
<sequence length="93" mass="9542">MSDNSSFVRSSIPTLAGMAGAMGARSAISKAYASKRGTEPPVDPGAKGATWGSAITWTAVMAAGAAIGRLVARYVAGEQVDKHFSGQRELEKA</sequence>
<dbReference type="RefSeq" id="WP_114590163.1">
    <property type="nucleotide sequence ID" value="NZ_CAXIBR010000026.1"/>
</dbReference>
<keyword evidence="1" id="KW-0472">Membrane</keyword>
<gene>
    <name evidence="2" type="ORF">DVS28_a0643</name>
</gene>
<evidence type="ECO:0000313" key="2">
    <source>
        <dbReference type="EMBL" id="AXV05345.1"/>
    </source>
</evidence>
<dbReference type="AlphaFoldDB" id="A0A346XSZ8"/>
<dbReference type="EMBL" id="CP031165">
    <property type="protein sequence ID" value="AXV05345.1"/>
    <property type="molecule type" value="Genomic_DNA"/>
</dbReference>
<protein>
    <recommendedName>
        <fullName evidence="4">DUF4235 domain-containing protein</fullName>
    </recommendedName>
</protein>
<proteinExistence type="predicted"/>
<name>A0A346XSZ8_9ACTN</name>
<dbReference type="InterPro" id="IPR025329">
    <property type="entry name" value="DUF4235"/>
</dbReference>
<dbReference type="OrthoDB" id="9859682at2"/>
<keyword evidence="1" id="KW-0812">Transmembrane</keyword>
<dbReference type="Pfam" id="PF14019">
    <property type="entry name" value="DUF4235"/>
    <property type="match status" value="1"/>
</dbReference>
<accession>A0A346XSZ8</accession>
<dbReference type="KEGG" id="euz:DVS28_a0643"/>
<evidence type="ECO:0000313" key="3">
    <source>
        <dbReference type="Proteomes" id="UP000264006"/>
    </source>
</evidence>
<keyword evidence="3" id="KW-1185">Reference proteome</keyword>
<feature type="transmembrane region" description="Helical" evidence="1">
    <location>
        <begin position="49"/>
        <end position="72"/>
    </location>
</feature>